<proteinExistence type="predicted"/>
<reference evidence="2 3" key="1">
    <citation type="submission" date="2019-05" db="EMBL/GenBank/DDBJ databases">
        <title>Another draft genome of Portunus trituberculatus and its Hox gene families provides insights of decapod evolution.</title>
        <authorList>
            <person name="Jeong J.-H."/>
            <person name="Song I."/>
            <person name="Kim S."/>
            <person name="Choi T."/>
            <person name="Kim D."/>
            <person name="Ryu S."/>
            <person name="Kim W."/>
        </authorList>
    </citation>
    <scope>NUCLEOTIDE SEQUENCE [LARGE SCALE GENOMIC DNA]</scope>
    <source>
        <tissue evidence="2">Muscle</tissue>
    </source>
</reference>
<evidence type="ECO:0000256" key="1">
    <source>
        <dbReference type="SAM" id="MobiDB-lite"/>
    </source>
</evidence>
<comment type="caution">
    <text evidence="2">The sequence shown here is derived from an EMBL/GenBank/DDBJ whole genome shotgun (WGS) entry which is preliminary data.</text>
</comment>
<gene>
    <name evidence="2" type="ORF">E2C01_078787</name>
</gene>
<keyword evidence="3" id="KW-1185">Reference proteome</keyword>
<evidence type="ECO:0000313" key="2">
    <source>
        <dbReference type="EMBL" id="MPC84061.1"/>
    </source>
</evidence>
<dbReference type="EMBL" id="VSRR010064313">
    <property type="protein sequence ID" value="MPC84061.1"/>
    <property type="molecule type" value="Genomic_DNA"/>
</dbReference>
<organism evidence="2 3">
    <name type="scientific">Portunus trituberculatus</name>
    <name type="common">Swimming crab</name>
    <name type="synonym">Neptunus trituberculatus</name>
    <dbReference type="NCBI Taxonomy" id="210409"/>
    <lineage>
        <taxon>Eukaryota</taxon>
        <taxon>Metazoa</taxon>
        <taxon>Ecdysozoa</taxon>
        <taxon>Arthropoda</taxon>
        <taxon>Crustacea</taxon>
        <taxon>Multicrustacea</taxon>
        <taxon>Malacostraca</taxon>
        <taxon>Eumalacostraca</taxon>
        <taxon>Eucarida</taxon>
        <taxon>Decapoda</taxon>
        <taxon>Pleocyemata</taxon>
        <taxon>Brachyura</taxon>
        <taxon>Eubrachyura</taxon>
        <taxon>Portunoidea</taxon>
        <taxon>Portunidae</taxon>
        <taxon>Portuninae</taxon>
        <taxon>Portunus</taxon>
    </lineage>
</organism>
<protein>
    <submittedName>
        <fullName evidence="2">Uncharacterized protein</fullName>
    </submittedName>
</protein>
<evidence type="ECO:0000313" key="3">
    <source>
        <dbReference type="Proteomes" id="UP000324222"/>
    </source>
</evidence>
<accession>A0A5B7IF95</accession>
<name>A0A5B7IF95_PORTR</name>
<feature type="compositionally biased region" description="Basic residues" evidence="1">
    <location>
        <begin position="30"/>
        <end position="41"/>
    </location>
</feature>
<feature type="region of interest" description="Disordered" evidence="1">
    <location>
        <begin position="1"/>
        <end position="41"/>
    </location>
</feature>
<sequence length="79" mass="8840">MPRRAALDETPPLPSSSPRALTHSVGNIKRTARKRSTKRKKKEYLAQGMMGEAGHGRLQWVRVVCLSGRHSPQHFPPEA</sequence>
<dbReference type="Proteomes" id="UP000324222">
    <property type="component" value="Unassembled WGS sequence"/>
</dbReference>
<dbReference type="AlphaFoldDB" id="A0A5B7IF95"/>